<evidence type="ECO:0000313" key="1">
    <source>
        <dbReference type="EMBL" id="EUA53523.1"/>
    </source>
</evidence>
<dbReference type="EMBL" id="JAOG01000003">
    <property type="protein sequence ID" value="EUA53523.1"/>
    <property type="molecule type" value="Genomic_DNA"/>
</dbReference>
<accession>X8CDL3</accession>
<dbReference type="AlphaFoldDB" id="X8CDL3"/>
<organism evidence="1 2">
    <name type="scientific">Mycobacterium intracellulare 1956</name>
    <dbReference type="NCBI Taxonomy" id="1299331"/>
    <lineage>
        <taxon>Bacteria</taxon>
        <taxon>Bacillati</taxon>
        <taxon>Actinomycetota</taxon>
        <taxon>Actinomycetes</taxon>
        <taxon>Mycobacteriales</taxon>
        <taxon>Mycobacteriaceae</taxon>
        <taxon>Mycobacterium</taxon>
        <taxon>Mycobacterium avium complex (MAC)</taxon>
    </lineage>
</organism>
<proteinExistence type="predicted"/>
<protein>
    <submittedName>
        <fullName evidence="1">Uncharacterized protein</fullName>
    </submittedName>
</protein>
<gene>
    <name evidence="1" type="ORF">I550_5159</name>
</gene>
<comment type="caution">
    <text evidence="1">The sequence shown here is derived from an EMBL/GenBank/DDBJ whole genome shotgun (WGS) entry which is preliminary data.</text>
</comment>
<reference evidence="1 2" key="1">
    <citation type="submission" date="2013-12" db="EMBL/GenBank/DDBJ databases">
        <authorList>
            <person name="Zelazny A."/>
            <person name="Olivier K."/>
            <person name="Holland S."/>
            <person name="Lenaerts A."/>
            <person name="Ordway D."/>
            <person name="DeGroote M.A."/>
            <person name="Parker T."/>
            <person name="Sizemore C."/>
            <person name="Tallon L.J."/>
            <person name="Sadzewicz L.K."/>
            <person name="Sengamalay N."/>
            <person name="Fraser C.M."/>
            <person name="Hine E."/>
            <person name="Shefchek K.A."/>
            <person name="Das S.P."/>
            <person name="Tettelin H."/>
        </authorList>
    </citation>
    <scope>NUCLEOTIDE SEQUENCE [LARGE SCALE GENOMIC DNA]</scope>
    <source>
        <strain evidence="1 2">1956</strain>
    </source>
</reference>
<evidence type="ECO:0000313" key="2">
    <source>
        <dbReference type="Proteomes" id="UP000020825"/>
    </source>
</evidence>
<sequence length="49" mass="5270">MANCPPPSDKSGACAPRRRCRWEAGTTHIAPARDRCGGWGNRCIEKAGT</sequence>
<dbReference type="Proteomes" id="UP000020825">
    <property type="component" value="Unassembled WGS sequence"/>
</dbReference>
<name>X8CDL3_MYCIT</name>